<dbReference type="InterPro" id="IPR036721">
    <property type="entry name" value="RCK_C_sf"/>
</dbReference>
<dbReference type="Pfam" id="PF02254">
    <property type="entry name" value="TrkA_N"/>
    <property type="match status" value="1"/>
</dbReference>
<dbReference type="AlphaFoldDB" id="A0A3G3K4E9"/>
<dbReference type="PROSITE" id="PS51202">
    <property type="entry name" value="RCK_C"/>
    <property type="match status" value="1"/>
</dbReference>
<protein>
    <submittedName>
        <fullName evidence="3">TrkA family potassium uptake protein</fullName>
    </submittedName>
</protein>
<dbReference type="SUPFAM" id="SSF116726">
    <property type="entry name" value="TrkA C-terminal domain-like"/>
    <property type="match status" value="1"/>
</dbReference>
<dbReference type="KEGG" id="coh:EAV92_01145"/>
<dbReference type="PROSITE" id="PS51201">
    <property type="entry name" value="RCK_N"/>
    <property type="match status" value="1"/>
</dbReference>
<feature type="domain" description="RCK C-terminal" evidence="2">
    <location>
        <begin position="190"/>
        <end position="273"/>
    </location>
</feature>
<dbReference type="GO" id="GO:0008324">
    <property type="term" value="F:monoatomic cation transmembrane transporter activity"/>
    <property type="evidence" value="ECO:0007669"/>
    <property type="project" value="InterPro"/>
</dbReference>
<evidence type="ECO:0000259" key="2">
    <source>
        <dbReference type="PROSITE" id="PS51202"/>
    </source>
</evidence>
<proteinExistence type="predicted"/>
<organism evidence="3 4">
    <name type="scientific">Cohnella candidum</name>
    <dbReference type="NCBI Taxonomy" id="2674991"/>
    <lineage>
        <taxon>Bacteria</taxon>
        <taxon>Bacillati</taxon>
        <taxon>Bacillota</taxon>
        <taxon>Bacilli</taxon>
        <taxon>Bacillales</taxon>
        <taxon>Paenibacillaceae</taxon>
        <taxon>Cohnella</taxon>
    </lineage>
</organism>
<dbReference type="InterPro" id="IPR036291">
    <property type="entry name" value="NAD(P)-bd_dom_sf"/>
</dbReference>
<reference evidence="3 4" key="1">
    <citation type="submission" date="2018-10" db="EMBL/GenBank/DDBJ databases">
        <title>Genome Sequence of Cohnella sp.</title>
        <authorList>
            <person name="Srinivasan S."/>
            <person name="Kim M.K."/>
        </authorList>
    </citation>
    <scope>NUCLEOTIDE SEQUENCE [LARGE SCALE GENOMIC DNA]</scope>
    <source>
        <strain evidence="3 4">18JY8-7</strain>
    </source>
</reference>
<dbReference type="GO" id="GO:0006813">
    <property type="term" value="P:potassium ion transport"/>
    <property type="evidence" value="ECO:0007669"/>
    <property type="project" value="InterPro"/>
</dbReference>
<dbReference type="EMBL" id="CP033433">
    <property type="protein sequence ID" value="AYQ75415.1"/>
    <property type="molecule type" value="Genomic_DNA"/>
</dbReference>
<dbReference type="Proteomes" id="UP000269097">
    <property type="component" value="Chromosome"/>
</dbReference>
<gene>
    <name evidence="3" type="ORF">EAV92_01145</name>
</gene>
<evidence type="ECO:0000313" key="3">
    <source>
        <dbReference type="EMBL" id="AYQ75415.1"/>
    </source>
</evidence>
<accession>A0A3G3K4E9</accession>
<feature type="domain" description="RCK N-terminal" evidence="1">
    <location>
        <begin position="56"/>
        <end position="172"/>
    </location>
</feature>
<sequence>MSAHLSRVKPRISSWCENGRTFRSSRRRWSAERSYTKPGIFKVESPEGKEERSMARKQFAVIGLGRFGSSVATYLAKMGYEVLAVDESEERVQDVAHAVTHAVSADSTDEEAMRALGIRNFDVVVVAIGQDIQSSILTTLILKDLGVPNIIVKAQNELHGKVLNKIGADKVVFPERDMGLRVAHHLISPNILEHIELSPEYSIVEMKIPVDMIGKNLKQLDIRAKYNCNVLAVKRNDQMNITPRADEALDVGDILVLVGRNDQLTKLEQAYAEA</sequence>
<dbReference type="InterPro" id="IPR003148">
    <property type="entry name" value="RCK_N"/>
</dbReference>
<dbReference type="PANTHER" id="PTHR43833:SF7">
    <property type="entry name" value="KTR SYSTEM POTASSIUM UPTAKE PROTEIN C"/>
    <property type="match status" value="1"/>
</dbReference>
<dbReference type="PANTHER" id="PTHR43833">
    <property type="entry name" value="POTASSIUM CHANNEL PROTEIN 2-RELATED-RELATED"/>
    <property type="match status" value="1"/>
</dbReference>
<dbReference type="Pfam" id="PF02080">
    <property type="entry name" value="TrkA_C"/>
    <property type="match status" value="1"/>
</dbReference>
<dbReference type="InterPro" id="IPR050721">
    <property type="entry name" value="Trk_Ktr_HKT_K-transport"/>
</dbReference>
<dbReference type="SUPFAM" id="SSF51735">
    <property type="entry name" value="NAD(P)-binding Rossmann-fold domains"/>
    <property type="match status" value="1"/>
</dbReference>
<dbReference type="InterPro" id="IPR006037">
    <property type="entry name" value="RCK_C"/>
</dbReference>
<keyword evidence="4" id="KW-1185">Reference proteome</keyword>
<name>A0A3G3K4E9_9BACL</name>
<evidence type="ECO:0000259" key="1">
    <source>
        <dbReference type="PROSITE" id="PS51201"/>
    </source>
</evidence>
<dbReference type="Gene3D" id="3.30.70.1450">
    <property type="entry name" value="Regulator of K+ conductance, C-terminal domain"/>
    <property type="match status" value="1"/>
</dbReference>
<dbReference type="Gene3D" id="3.40.50.720">
    <property type="entry name" value="NAD(P)-binding Rossmann-like Domain"/>
    <property type="match status" value="1"/>
</dbReference>
<evidence type="ECO:0000313" key="4">
    <source>
        <dbReference type="Proteomes" id="UP000269097"/>
    </source>
</evidence>